<dbReference type="RefSeq" id="WP_008347765.1">
    <property type="nucleotide sequence ID" value="NZ_CP084285.1"/>
</dbReference>
<proteinExistence type="predicted"/>
<comment type="caution">
    <text evidence="1">The sequence shown here is derived from an EMBL/GenBank/DDBJ whole genome shotgun (WGS) entry which is preliminary data.</text>
</comment>
<evidence type="ECO:0000313" key="1">
    <source>
        <dbReference type="EMBL" id="KDR32605.1"/>
    </source>
</evidence>
<protein>
    <submittedName>
        <fullName evidence="1">Uncharacterized protein</fullName>
    </submittedName>
</protein>
<name>A0A656QQM9_9BURK</name>
<gene>
    <name evidence="1" type="ORF">BG60_20930</name>
</gene>
<sequence length="60" mass="6426">MRGLPDTSAVFRLFVAYLELAPDAEILPYPAVGVEPGHHAIAASCVARFAINAISSYRLP</sequence>
<dbReference type="AlphaFoldDB" id="A0A656QQM9"/>
<dbReference type="EMBL" id="JFHD01000003">
    <property type="protein sequence ID" value="KDR32605.1"/>
    <property type="molecule type" value="Genomic_DNA"/>
</dbReference>
<reference evidence="1 2" key="1">
    <citation type="submission" date="2014-03" db="EMBL/GenBank/DDBJ databases">
        <title>Draft Genome Sequences of Four Burkholderia Strains.</title>
        <authorList>
            <person name="Liu X.Y."/>
            <person name="Li C.X."/>
            <person name="Xu J.H."/>
        </authorList>
    </citation>
    <scope>NUCLEOTIDE SEQUENCE [LARGE SCALE GENOMIC DNA]</scope>
    <source>
        <strain evidence="1 2">OP-1</strain>
    </source>
</reference>
<keyword evidence="2" id="KW-1185">Reference proteome</keyword>
<organism evidence="1 2">
    <name type="scientific">Caballeronia zhejiangensis</name>
    <dbReference type="NCBI Taxonomy" id="871203"/>
    <lineage>
        <taxon>Bacteria</taxon>
        <taxon>Pseudomonadati</taxon>
        <taxon>Pseudomonadota</taxon>
        <taxon>Betaproteobacteria</taxon>
        <taxon>Burkholderiales</taxon>
        <taxon>Burkholderiaceae</taxon>
        <taxon>Caballeronia</taxon>
    </lineage>
</organism>
<accession>A0A656QQM9</accession>
<evidence type="ECO:0000313" key="2">
    <source>
        <dbReference type="Proteomes" id="UP000027451"/>
    </source>
</evidence>
<dbReference type="Proteomes" id="UP000027451">
    <property type="component" value="Unassembled WGS sequence"/>
</dbReference>